<evidence type="ECO:0000256" key="5">
    <source>
        <dbReference type="ARBA" id="ARBA00023237"/>
    </source>
</evidence>
<sequence length="53" mass="5705">MKSTALLLVAAVFLAGCGYKGDLYLPKENDKARFGVIQTGLQFESKEPTAPSE</sequence>
<evidence type="ECO:0000256" key="1">
    <source>
        <dbReference type="ARBA" id="ARBA00004459"/>
    </source>
</evidence>
<evidence type="ECO:0000256" key="4">
    <source>
        <dbReference type="ARBA" id="ARBA00023139"/>
    </source>
</evidence>
<dbReference type="NCBIfam" id="NF047847">
    <property type="entry name" value="SS_mature_LptM"/>
    <property type="match status" value="1"/>
</dbReference>
<dbReference type="AlphaFoldDB" id="A0A1X3CIQ0"/>
<keyword evidence="2" id="KW-0732">Signal</keyword>
<keyword evidence="3" id="KW-0472">Membrane</keyword>
<evidence type="ECO:0000256" key="6">
    <source>
        <dbReference type="ARBA" id="ARBA00023288"/>
    </source>
</evidence>
<keyword evidence="4" id="KW-0564">Palmitate</keyword>
<dbReference type="InterPro" id="IPR032831">
    <property type="entry name" value="LptM_cons"/>
</dbReference>
<dbReference type="Pfam" id="PF13627">
    <property type="entry name" value="LptM_cons"/>
    <property type="match status" value="1"/>
</dbReference>
<dbReference type="EMBL" id="LR134516">
    <property type="protein sequence ID" value="VEJ22079.1"/>
    <property type="molecule type" value="Genomic_DNA"/>
</dbReference>
<protein>
    <submittedName>
        <fullName evidence="7">Putative lipoprotein</fullName>
    </submittedName>
</protein>
<dbReference type="KEGG" id="nani:NCTC12227_01852"/>
<reference evidence="7 8" key="1">
    <citation type="submission" date="2018-12" db="EMBL/GenBank/DDBJ databases">
        <authorList>
            <consortium name="Pathogen Informatics"/>
        </authorList>
    </citation>
    <scope>NUCLEOTIDE SEQUENCE [LARGE SCALE GENOMIC DNA]</scope>
    <source>
        <strain evidence="7 8">NCTC12227</strain>
    </source>
</reference>
<evidence type="ECO:0000313" key="7">
    <source>
        <dbReference type="EMBL" id="VEJ22079.1"/>
    </source>
</evidence>
<gene>
    <name evidence="7" type="ORF">NCTC12227_01852</name>
</gene>
<dbReference type="OrthoDB" id="8612217at2"/>
<keyword evidence="6 7" id="KW-0449">Lipoprotein</keyword>
<evidence type="ECO:0000313" key="8">
    <source>
        <dbReference type="Proteomes" id="UP000268229"/>
    </source>
</evidence>
<evidence type="ECO:0000256" key="2">
    <source>
        <dbReference type="ARBA" id="ARBA00022729"/>
    </source>
</evidence>
<name>A0A1X3CIQ0_9NEIS</name>
<accession>A0A1X3CIQ0</accession>
<proteinExistence type="predicted"/>
<organism evidence="7 8">
    <name type="scientific">Neisseria animaloris</name>
    <dbReference type="NCBI Taxonomy" id="326522"/>
    <lineage>
        <taxon>Bacteria</taxon>
        <taxon>Pseudomonadati</taxon>
        <taxon>Pseudomonadota</taxon>
        <taxon>Betaproteobacteria</taxon>
        <taxon>Neisseriales</taxon>
        <taxon>Neisseriaceae</taxon>
        <taxon>Neisseria</taxon>
    </lineage>
</organism>
<dbReference type="RefSeq" id="WP_085390796.1">
    <property type="nucleotide sequence ID" value="NZ_LR134440.1"/>
</dbReference>
<keyword evidence="5" id="KW-0998">Cell outer membrane</keyword>
<keyword evidence="8" id="KW-1185">Reference proteome</keyword>
<dbReference type="Proteomes" id="UP000268229">
    <property type="component" value="Chromosome"/>
</dbReference>
<dbReference type="STRING" id="326522.BWD08_08075"/>
<evidence type="ECO:0000256" key="3">
    <source>
        <dbReference type="ARBA" id="ARBA00023136"/>
    </source>
</evidence>
<dbReference type="PROSITE" id="PS51257">
    <property type="entry name" value="PROKAR_LIPOPROTEIN"/>
    <property type="match status" value="1"/>
</dbReference>
<comment type="subcellular location">
    <subcellularLocation>
        <location evidence="1">Cell outer membrane</location>
        <topology evidence="1">Lipid-anchor</topology>
    </subcellularLocation>
</comment>
<dbReference type="GO" id="GO:0009279">
    <property type="term" value="C:cell outer membrane"/>
    <property type="evidence" value="ECO:0007669"/>
    <property type="project" value="UniProtKB-SubCell"/>
</dbReference>